<keyword evidence="5" id="KW-0029">Amino-acid transport</keyword>
<accession>A0A7S1AEW7</accession>
<keyword evidence="3" id="KW-0813">Transport</keyword>
<dbReference type="EMBL" id="HBFQ01037128">
    <property type="protein sequence ID" value="CAD8851841.1"/>
    <property type="molecule type" value="Transcribed_RNA"/>
</dbReference>
<protein>
    <recommendedName>
        <fullName evidence="9">Amino acid transporter transmembrane domain-containing protein</fullName>
    </recommendedName>
</protein>
<evidence type="ECO:0000256" key="4">
    <source>
        <dbReference type="ARBA" id="ARBA00022692"/>
    </source>
</evidence>
<evidence type="ECO:0000256" key="1">
    <source>
        <dbReference type="ARBA" id="ARBA00004141"/>
    </source>
</evidence>
<reference evidence="10" key="1">
    <citation type="submission" date="2021-01" db="EMBL/GenBank/DDBJ databases">
        <authorList>
            <person name="Corre E."/>
            <person name="Pelletier E."/>
            <person name="Niang G."/>
            <person name="Scheremetjew M."/>
            <person name="Finn R."/>
            <person name="Kale V."/>
            <person name="Holt S."/>
            <person name="Cochrane G."/>
            <person name="Meng A."/>
            <person name="Brown T."/>
            <person name="Cohen L."/>
        </authorList>
    </citation>
    <scope>NUCLEOTIDE SEQUENCE</scope>
</reference>
<dbReference type="GO" id="GO:0015179">
    <property type="term" value="F:L-amino acid transmembrane transporter activity"/>
    <property type="evidence" value="ECO:0007669"/>
    <property type="project" value="TreeGrafter"/>
</dbReference>
<evidence type="ECO:0000256" key="5">
    <source>
        <dbReference type="ARBA" id="ARBA00022970"/>
    </source>
</evidence>
<proteinExistence type="inferred from homology"/>
<sequence>MDVARNGSDCEITEEVCDEPSSDLLDQRNGGIGLFKSIFNFSTLIIGGGLLGWPSTFFLCGWLGGSICLAFMCLFAQSTMVVMVAIGMHLGTISYEETCCAVWGRRGYYAVAITCLLIDFGVIVSYMVALGDIATPLVHEFVPSSTNIVDLQKWVKVAFSLVMLPVAYSRNFGKLPGWSYVQYAFILFSSFAMLAMSFNLSTANFNRDHIKPEGVPLKTDTTEIKAGLWPSLGVLAFTYVNHDSVFTIVQSLARPSVRRWTIVCRTSMWSTVLLTLAVGLPMYMVFGVKTSSDIVDNFPRSPVMITVRFCLVCVLAMTCLYLQQVGRKYLHSIIMPFVRRRALTPSESYNMSIPELVVFTTFFFAAAVVTATVTEDLGLPMALTGVFANSLAAFVIPPCLLLTMASHSDPVGYSKLNLYYYGFILLFGIVSCTLGVYSTLQHYGVF</sequence>
<evidence type="ECO:0000256" key="8">
    <source>
        <dbReference type="SAM" id="Phobius"/>
    </source>
</evidence>
<evidence type="ECO:0000259" key="9">
    <source>
        <dbReference type="Pfam" id="PF01490"/>
    </source>
</evidence>
<keyword evidence="6 8" id="KW-1133">Transmembrane helix</keyword>
<evidence type="ECO:0000256" key="7">
    <source>
        <dbReference type="ARBA" id="ARBA00023136"/>
    </source>
</evidence>
<comment type="similarity">
    <text evidence="2">Belongs to the amino acid/polyamine transporter 2 family.</text>
</comment>
<feature type="transmembrane region" description="Helical" evidence="8">
    <location>
        <begin position="38"/>
        <end position="56"/>
    </location>
</feature>
<feature type="transmembrane region" description="Helical" evidence="8">
    <location>
        <begin position="262"/>
        <end position="283"/>
    </location>
</feature>
<dbReference type="InterPro" id="IPR013057">
    <property type="entry name" value="AA_transpt_TM"/>
</dbReference>
<feature type="transmembrane region" description="Helical" evidence="8">
    <location>
        <begin position="62"/>
        <end position="86"/>
    </location>
</feature>
<feature type="domain" description="Amino acid transporter transmembrane" evidence="9">
    <location>
        <begin position="32"/>
        <end position="439"/>
    </location>
</feature>
<feature type="transmembrane region" description="Helical" evidence="8">
    <location>
        <begin position="303"/>
        <end position="322"/>
    </location>
</feature>
<name>A0A7S1AEW7_NOCSC</name>
<dbReference type="Pfam" id="PF01490">
    <property type="entry name" value="Aa_trans"/>
    <property type="match status" value="1"/>
</dbReference>
<dbReference type="PANTHER" id="PTHR22950">
    <property type="entry name" value="AMINO ACID TRANSPORTER"/>
    <property type="match status" value="1"/>
</dbReference>
<evidence type="ECO:0000256" key="6">
    <source>
        <dbReference type="ARBA" id="ARBA00022989"/>
    </source>
</evidence>
<dbReference type="AlphaFoldDB" id="A0A7S1AEW7"/>
<gene>
    <name evidence="10" type="ORF">NSCI0253_LOCUS26191</name>
</gene>
<feature type="transmembrane region" description="Helical" evidence="8">
    <location>
        <begin position="107"/>
        <end position="129"/>
    </location>
</feature>
<comment type="subcellular location">
    <subcellularLocation>
        <location evidence="1">Membrane</location>
        <topology evidence="1">Multi-pass membrane protein</topology>
    </subcellularLocation>
</comment>
<feature type="transmembrane region" description="Helical" evidence="8">
    <location>
        <begin position="180"/>
        <end position="201"/>
    </location>
</feature>
<dbReference type="GO" id="GO:0016020">
    <property type="term" value="C:membrane"/>
    <property type="evidence" value="ECO:0007669"/>
    <property type="project" value="UniProtKB-SubCell"/>
</dbReference>
<dbReference type="PANTHER" id="PTHR22950:SF458">
    <property type="entry name" value="SODIUM-COUPLED NEUTRAL AMINO ACID TRANSPORTER 11-RELATED"/>
    <property type="match status" value="1"/>
</dbReference>
<evidence type="ECO:0000256" key="3">
    <source>
        <dbReference type="ARBA" id="ARBA00022448"/>
    </source>
</evidence>
<evidence type="ECO:0000256" key="2">
    <source>
        <dbReference type="ARBA" id="ARBA00008066"/>
    </source>
</evidence>
<feature type="transmembrane region" description="Helical" evidence="8">
    <location>
        <begin position="418"/>
        <end position="440"/>
    </location>
</feature>
<evidence type="ECO:0000313" key="10">
    <source>
        <dbReference type="EMBL" id="CAD8851841.1"/>
    </source>
</evidence>
<keyword evidence="7 8" id="KW-0472">Membrane</keyword>
<organism evidence="10">
    <name type="scientific">Noctiluca scintillans</name>
    <name type="common">Sea sparkle</name>
    <name type="synonym">Red tide dinoflagellate</name>
    <dbReference type="NCBI Taxonomy" id="2966"/>
    <lineage>
        <taxon>Eukaryota</taxon>
        <taxon>Sar</taxon>
        <taxon>Alveolata</taxon>
        <taxon>Dinophyceae</taxon>
        <taxon>Noctilucales</taxon>
        <taxon>Noctilucaceae</taxon>
        <taxon>Noctiluca</taxon>
    </lineage>
</organism>
<keyword evidence="4 8" id="KW-0812">Transmembrane</keyword>
<feature type="transmembrane region" description="Helical" evidence="8">
    <location>
        <begin position="386"/>
        <end position="406"/>
    </location>
</feature>
<feature type="transmembrane region" description="Helical" evidence="8">
    <location>
        <begin position="356"/>
        <end position="374"/>
    </location>
</feature>